<dbReference type="InterPro" id="IPR000620">
    <property type="entry name" value="EamA_dom"/>
</dbReference>
<comment type="caution">
    <text evidence="8">The sequence shown here is derived from an EMBL/GenBank/DDBJ whole genome shotgun (WGS) entry which is preliminary data.</text>
</comment>
<comment type="similarity">
    <text evidence="2">Belongs to the EamA transporter family.</text>
</comment>
<feature type="transmembrane region" description="Helical" evidence="6">
    <location>
        <begin position="36"/>
        <end position="58"/>
    </location>
</feature>
<dbReference type="InterPro" id="IPR037185">
    <property type="entry name" value="EmrE-like"/>
</dbReference>
<feature type="transmembrane region" description="Helical" evidence="6">
    <location>
        <begin position="148"/>
        <end position="169"/>
    </location>
</feature>
<feature type="transmembrane region" description="Helical" evidence="6">
    <location>
        <begin position="214"/>
        <end position="237"/>
    </location>
</feature>
<evidence type="ECO:0000256" key="4">
    <source>
        <dbReference type="ARBA" id="ARBA00022989"/>
    </source>
</evidence>
<protein>
    <submittedName>
        <fullName evidence="8">DMT family transporter</fullName>
    </submittedName>
</protein>
<feature type="transmembrane region" description="Helical" evidence="6">
    <location>
        <begin position="249"/>
        <end position="266"/>
    </location>
</feature>
<dbReference type="Proteomes" id="UP001597079">
    <property type="component" value="Unassembled WGS sequence"/>
</dbReference>
<name>A0ABW4JB68_9BACL</name>
<evidence type="ECO:0000259" key="7">
    <source>
        <dbReference type="Pfam" id="PF00892"/>
    </source>
</evidence>
<keyword evidence="4 6" id="KW-1133">Transmembrane helix</keyword>
<feature type="transmembrane region" description="Helical" evidence="6">
    <location>
        <begin position="126"/>
        <end position="142"/>
    </location>
</feature>
<accession>A0ABW4JB68</accession>
<feature type="transmembrane region" description="Helical" evidence="6">
    <location>
        <begin position="181"/>
        <end position="202"/>
    </location>
</feature>
<sequence length="313" mass="34062">MKSSRIFLFILLIMANLIWSGSFPATSIATKSLSPAFLTMVRLFVGGMVLFPFVIHSFKVQPKIRSFRALTRMIVLGLGGFALPVTLESTGIRVSSPALGAVSIALEPLFTVLLASLFLRQKLTMRGRVAMFIAAVGAWVVGGCPRPGVAGFLLGDILLVIAVFCYAFYNAFSSNWIQDIPATAATSIMLLAGGFGCLPFWLATGHVLPHHLSLNVLVATLFLAFFATAGAYLIWVVVLQDQNVASASISLYLQPIFGVILSMLIVHTRPTMFFYVGAVMILFALYLGRKGKNQRVEEKGIQSDDKSNWVNDM</sequence>
<dbReference type="PANTHER" id="PTHR32322">
    <property type="entry name" value="INNER MEMBRANE TRANSPORTER"/>
    <property type="match status" value="1"/>
</dbReference>
<reference evidence="9" key="1">
    <citation type="journal article" date="2019" name="Int. J. Syst. Evol. Microbiol.">
        <title>The Global Catalogue of Microorganisms (GCM) 10K type strain sequencing project: providing services to taxonomists for standard genome sequencing and annotation.</title>
        <authorList>
            <consortium name="The Broad Institute Genomics Platform"/>
            <consortium name="The Broad Institute Genome Sequencing Center for Infectious Disease"/>
            <person name="Wu L."/>
            <person name="Ma J."/>
        </authorList>
    </citation>
    <scope>NUCLEOTIDE SEQUENCE [LARGE SCALE GENOMIC DNA]</scope>
    <source>
        <strain evidence="9">CGMCC 1.12286</strain>
    </source>
</reference>
<feature type="domain" description="EamA" evidence="7">
    <location>
        <begin position="154"/>
        <end position="287"/>
    </location>
</feature>
<proteinExistence type="inferred from homology"/>
<feature type="transmembrane region" description="Helical" evidence="6">
    <location>
        <begin position="99"/>
        <end position="119"/>
    </location>
</feature>
<keyword evidence="9" id="KW-1185">Reference proteome</keyword>
<feature type="domain" description="EamA" evidence="7">
    <location>
        <begin position="10"/>
        <end position="141"/>
    </location>
</feature>
<evidence type="ECO:0000256" key="5">
    <source>
        <dbReference type="ARBA" id="ARBA00023136"/>
    </source>
</evidence>
<evidence type="ECO:0000313" key="8">
    <source>
        <dbReference type="EMBL" id="MFD1673324.1"/>
    </source>
</evidence>
<dbReference type="InterPro" id="IPR050638">
    <property type="entry name" value="AA-Vitamin_Transporters"/>
</dbReference>
<dbReference type="Pfam" id="PF00892">
    <property type="entry name" value="EamA"/>
    <property type="match status" value="2"/>
</dbReference>
<comment type="subcellular location">
    <subcellularLocation>
        <location evidence="1">Endomembrane system</location>
        <topology evidence="1">Multi-pass membrane protein</topology>
    </subcellularLocation>
</comment>
<organism evidence="8 9">
    <name type="scientific">Alicyclobacillus fodiniaquatilis</name>
    <dbReference type="NCBI Taxonomy" id="1661150"/>
    <lineage>
        <taxon>Bacteria</taxon>
        <taxon>Bacillati</taxon>
        <taxon>Bacillota</taxon>
        <taxon>Bacilli</taxon>
        <taxon>Bacillales</taxon>
        <taxon>Alicyclobacillaceae</taxon>
        <taxon>Alicyclobacillus</taxon>
    </lineage>
</organism>
<feature type="transmembrane region" description="Helical" evidence="6">
    <location>
        <begin position="272"/>
        <end position="288"/>
    </location>
</feature>
<dbReference type="SUPFAM" id="SSF103481">
    <property type="entry name" value="Multidrug resistance efflux transporter EmrE"/>
    <property type="match status" value="2"/>
</dbReference>
<evidence type="ECO:0000256" key="6">
    <source>
        <dbReference type="SAM" id="Phobius"/>
    </source>
</evidence>
<evidence type="ECO:0000256" key="2">
    <source>
        <dbReference type="ARBA" id="ARBA00007362"/>
    </source>
</evidence>
<gene>
    <name evidence="8" type="ORF">ACFSB2_01125</name>
</gene>
<evidence type="ECO:0000256" key="1">
    <source>
        <dbReference type="ARBA" id="ARBA00004127"/>
    </source>
</evidence>
<keyword evidence="5 6" id="KW-0472">Membrane</keyword>
<keyword evidence="3 6" id="KW-0812">Transmembrane</keyword>
<dbReference type="RefSeq" id="WP_377940688.1">
    <property type="nucleotide sequence ID" value="NZ_JBHUCX010000004.1"/>
</dbReference>
<feature type="transmembrane region" description="Helical" evidence="6">
    <location>
        <begin position="70"/>
        <end position="87"/>
    </location>
</feature>
<dbReference type="EMBL" id="JBHUCX010000004">
    <property type="protein sequence ID" value="MFD1673324.1"/>
    <property type="molecule type" value="Genomic_DNA"/>
</dbReference>
<dbReference type="PANTHER" id="PTHR32322:SF2">
    <property type="entry name" value="EAMA DOMAIN-CONTAINING PROTEIN"/>
    <property type="match status" value="1"/>
</dbReference>
<evidence type="ECO:0000256" key="3">
    <source>
        <dbReference type="ARBA" id="ARBA00022692"/>
    </source>
</evidence>
<evidence type="ECO:0000313" key="9">
    <source>
        <dbReference type="Proteomes" id="UP001597079"/>
    </source>
</evidence>